<gene>
    <name evidence="2" type="ORF">Mam01_08570</name>
</gene>
<evidence type="ECO:0000259" key="1">
    <source>
        <dbReference type="PROSITE" id="PS50011"/>
    </source>
</evidence>
<dbReference type="EMBL" id="BOOB01000004">
    <property type="protein sequence ID" value="GIH30693.1"/>
    <property type="molecule type" value="Genomic_DNA"/>
</dbReference>
<dbReference type="SUPFAM" id="SSF56112">
    <property type="entry name" value="Protein kinase-like (PK-like)"/>
    <property type="match status" value="1"/>
</dbReference>
<accession>A0ABQ4F7F6</accession>
<protein>
    <recommendedName>
        <fullName evidence="1">Protein kinase domain-containing protein</fullName>
    </recommendedName>
</protein>
<dbReference type="Proteomes" id="UP000651728">
    <property type="component" value="Unassembled WGS sequence"/>
</dbReference>
<dbReference type="Gene3D" id="1.10.510.10">
    <property type="entry name" value="Transferase(Phosphotransferase) domain 1"/>
    <property type="match status" value="1"/>
</dbReference>
<dbReference type="RefSeq" id="WP_307819819.1">
    <property type="nucleotide sequence ID" value="NZ_BAABEJ010000003.1"/>
</dbReference>
<dbReference type="InterPro" id="IPR011009">
    <property type="entry name" value="Kinase-like_dom_sf"/>
</dbReference>
<name>A0ABQ4F7F6_9ACTN</name>
<reference evidence="2 3" key="1">
    <citation type="submission" date="2021-01" db="EMBL/GenBank/DDBJ databases">
        <title>Whole genome shotgun sequence of Microbispora amethystogenes NBRC 101907.</title>
        <authorList>
            <person name="Komaki H."/>
            <person name="Tamura T."/>
        </authorList>
    </citation>
    <scope>NUCLEOTIDE SEQUENCE [LARGE SCALE GENOMIC DNA]</scope>
    <source>
        <strain evidence="2 3">NBRC 101907</strain>
    </source>
</reference>
<proteinExistence type="predicted"/>
<dbReference type="PROSITE" id="PS50011">
    <property type="entry name" value="PROTEIN_KINASE_DOM"/>
    <property type="match status" value="1"/>
</dbReference>
<keyword evidence="3" id="KW-1185">Reference proteome</keyword>
<dbReference type="InterPro" id="IPR000719">
    <property type="entry name" value="Prot_kinase_dom"/>
</dbReference>
<organism evidence="2 3">
    <name type="scientific">Microbispora amethystogenes</name>
    <dbReference type="NCBI Taxonomy" id="1427754"/>
    <lineage>
        <taxon>Bacteria</taxon>
        <taxon>Bacillati</taxon>
        <taxon>Actinomycetota</taxon>
        <taxon>Actinomycetes</taxon>
        <taxon>Streptosporangiales</taxon>
        <taxon>Streptosporangiaceae</taxon>
        <taxon>Microbispora</taxon>
    </lineage>
</organism>
<evidence type="ECO:0000313" key="2">
    <source>
        <dbReference type="EMBL" id="GIH30693.1"/>
    </source>
</evidence>
<feature type="domain" description="Protein kinase" evidence="1">
    <location>
        <begin position="1"/>
        <end position="163"/>
    </location>
</feature>
<evidence type="ECO:0000313" key="3">
    <source>
        <dbReference type="Proteomes" id="UP000651728"/>
    </source>
</evidence>
<sequence length="163" mass="17141">MRRVAPFCTAQVLDADLDGDCPYIVSEYVDGPSLRDHVAAAGPRTGGDLDRVAVGTATALAAIHRAGVVHRDFKPGDTHLAVMAHILYGMPDLGPLTGTLRDLVVACLAPDPADRPDAGQVRGDTCYPGRVSITPQGDRTATFEVTRAGEGGIRYSGSLTRTE</sequence>
<comment type="caution">
    <text evidence="2">The sequence shown here is derived from an EMBL/GenBank/DDBJ whole genome shotgun (WGS) entry which is preliminary data.</text>
</comment>